<proteinExistence type="predicted"/>
<gene>
    <name evidence="1" type="ordered locus">PAB2078.2n</name>
</gene>
<comment type="miscellaneous">
    <text evidence="1">The sequence shown here is derived from an EMBL/GenBank/DDBJ third party annotation (TPA) entry.</text>
</comment>
<reference evidence="1 2" key="1">
    <citation type="journal article" date="2012" name="Curr. Microbiol.">
        <title>Re-annotation of two hyperthermophilic archaea Pyrococcus abyssi GE5 and Pyrococcus furiosus DSM 3638.</title>
        <authorList>
            <person name="Gao J."/>
            <person name="Wang J."/>
        </authorList>
    </citation>
    <scope>GENOME REANNOTATION</scope>
    <source>
        <strain evidence="2">GE5 / Orsay</strain>
    </source>
</reference>
<dbReference type="RefSeq" id="WP_231845561.1">
    <property type="nucleotide sequence ID" value="NC_000868.1"/>
</dbReference>
<accession>G8ZGA6</accession>
<evidence type="ECO:0000313" key="2">
    <source>
        <dbReference type="Proteomes" id="UP000009139"/>
    </source>
</evidence>
<protein>
    <submittedName>
        <fullName evidence="1">Uncharacterized protein</fullName>
    </submittedName>
</protein>
<name>G8ZGA6_PYRAB</name>
<dbReference type="EMBL" id="HE613800">
    <property type="protein sequence ID" value="CCE69785.1"/>
    <property type="molecule type" value="Genomic_DNA"/>
</dbReference>
<dbReference type="AlphaFoldDB" id="G8ZGA6"/>
<sequence>MGRTEACSLPKLYVADTGFPTVFEVRDIGYRMENLVAIELLRRKYYREPMPNVNYWWILMEMLTSSSPSASD</sequence>
<dbReference type="Proteomes" id="UP000009139">
    <property type="component" value="Chromosome"/>
</dbReference>
<organism evidence="1 2">
    <name type="scientific">Pyrococcus abyssi (strain GE5 / Orsay)</name>
    <dbReference type="NCBI Taxonomy" id="272844"/>
    <lineage>
        <taxon>Archaea</taxon>
        <taxon>Methanobacteriati</taxon>
        <taxon>Methanobacteriota</taxon>
        <taxon>Thermococci</taxon>
        <taxon>Thermococcales</taxon>
        <taxon>Thermococcaceae</taxon>
        <taxon>Pyrococcus</taxon>
    </lineage>
</organism>
<evidence type="ECO:0000313" key="1">
    <source>
        <dbReference type="EMBL" id="CCE69785.1"/>
    </source>
</evidence>